<evidence type="ECO:0000313" key="2">
    <source>
        <dbReference type="Proteomes" id="UP000624709"/>
    </source>
</evidence>
<comment type="caution">
    <text evidence="1">The sequence shown here is derived from an EMBL/GenBank/DDBJ whole genome shotgun (WGS) entry which is preliminary data.</text>
</comment>
<reference evidence="1 2" key="1">
    <citation type="submission" date="2021-01" db="EMBL/GenBank/DDBJ databases">
        <title>Whole genome shotgun sequence of Actinoplanes palleronii NBRC 14916.</title>
        <authorList>
            <person name="Komaki H."/>
            <person name="Tamura T."/>
        </authorList>
    </citation>
    <scope>NUCLEOTIDE SEQUENCE [LARGE SCALE GENOMIC DNA]</scope>
    <source>
        <strain evidence="1 2">NBRC 14916</strain>
    </source>
</reference>
<proteinExistence type="predicted"/>
<sequence length="193" mass="20785">MKTDDELLELIRHDQDLADLLGQTCEFDLSRGDHGATVSLSSGAALEAVAGDFTGGTFFLCGERRPARPVLYASSECQAGLIGRDLADALAIMIGLPSWSDCLGFSGDGNLAVMRSAAEYLRRDEIESRPGADAERERLATALSLTLAPIPVLLGRLHETVTATGPDFVLAEGPYEYESLFGPFLPSRNPLWR</sequence>
<gene>
    <name evidence="1" type="ORF">Apa02nite_032440</name>
</gene>
<evidence type="ECO:0000313" key="1">
    <source>
        <dbReference type="EMBL" id="GIE67136.1"/>
    </source>
</evidence>
<name>A0ABQ4B9R1_9ACTN</name>
<dbReference type="EMBL" id="BOMS01000045">
    <property type="protein sequence ID" value="GIE67136.1"/>
    <property type="molecule type" value="Genomic_DNA"/>
</dbReference>
<accession>A0ABQ4B9R1</accession>
<organism evidence="1 2">
    <name type="scientific">Actinoplanes palleronii</name>
    <dbReference type="NCBI Taxonomy" id="113570"/>
    <lineage>
        <taxon>Bacteria</taxon>
        <taxon>Bacillati</taxon>
        <taxon>Actinomycetota</taxon>
        <taxon>Actinomycetes</taxon>
        <taxon>Micromonosporales</taxon>
        <taxon>Micromonosporaceae</taxon>
        <taxon>Actinoplanes</taxon>
    </lineage>
</organism>
<dbReference type="RefSeq" id="WP_203825668.1">
    <property type="nucleotide sequence ID" value="NZ_BAAATY010000037.1"/>
</dbReference>
<protein>
    <submittedName>
        <fullName evidence="1">Uncharacterized protein</fullName>
    </submittedName>
</protein>
<dbReference type="Proteomes" id="UP000624709">
    <property type="component" value="Unassembled WGS sequence"/>
</dbReference>
<keyword evidence="2" id="KW-1185">Reference proteome</keyword>